<accession>A0ACC1J7N6</accession>
<evidence type="ECO:0000313" key="1">
    <source>
        <dbReference type="EMBL" id="KAJ1940931.1"/>
    </source>
</evidence>
<keyword evidence="1" id="KW-0378">Hydrolase</keyword>
<name>A0ACC1J7N6_9FUNG</name>
<feature type="non-terminal residue" evidence="1">
    <location>
        <position position="565"/>
    </location>
</feature>
<dbReference type="EMBL" id="JANBPW010002399">
    <property type="protein sequence ID" value="KAJ1940931.1"/>
    <property type="molecule type" value="Genomic_DNA"/>
</dbReference>
<reference evidence="1" key="1">
    <citation type="submission" date="2022-07" db="EMBL/GenBank/DDBJ databases">
        <title>Phylogenomic reconstructions and comparative analyses of Kickxellomycotina fungi.</title>
        <authorList>
            <person name="Reynolds N.K."/>
            <person name="Stajich J.E."/>
            <person name="Barry K."/>
            <person name="Grigoriev I.V."/>
            <person name="Crous P."/>
            <person name="Smith M.E."/>
        </authorList>
    </citation>
    <scope>NUCLEOTIDE SEQUENCE</scope>
    <source>
        <strain evidence="1">NRRL 5244</strain>
    </source>
</reference>
<gene>
    <name evidence="1" type="primary">brr2_1</name>
    <name evidence="1" type="ORF">FBU59_003659</name>
</gene>
<proteinExistence type="predicted"/>
<evidence type="ECO:0000313" key="2">
    <source>
        <dbReference type="Proteomes" id="UP001150603"/>
    </source>
</evidence>
<keyword evidence="2" id="KW-1185">Reference proteome</keyword>
<organism evidence="1 2">
    <name type="scientific">Linderina macrospora</name>
    <dbReference type="NCBI Taxonomy" id="4868"/>
    <lineage>
        <taxon>Eukaryota</taxon>
        <taxon>Fungi</taxon>
        <taxon>Fungi incertae sedis</taxon>
        <taxon>Zoopagomycota</taxon>
        <taxon>Kickxellomycotina</taxon>
        <taxon>Kickxellomycetes</taxon>
        <taxon>Kickxellales</taxon>
        <taxon>Kickxellaceae</taxon>
        <taxon>Linderina</taxon>
    </lineage>
</organism>
<protein>
    <submittedName>
        <fullName evidence="1">Pre-mRNA splicing</fullName>
        <ecNumber evidence="1">3.6.4.13</ecNumber>
    </submittedName>
</protein>
<sequence>MPEEFTEEQQKLYQYAGNSGLVLQSDRSGLARRGERGKEIESLYGKIDGREMGSNVRHEAPPKAPKQGKTTEDEVRSIERKRNRREQRSLRTNYGYSNILAATDDIDGLAYRPKSRETRRVWDLILAQSRKYLGDQAPEVLVSAADEALAVLKNDDIREREQKKQVEALFGTTVPETDFALFVQLAKQITDYEDEPESMDVDGARPDAQSGVAVVFDGSEDEEGGRYAVDGESSDSDSDDEEDDRGPMPPDTGSDAGSVQSDGEAGGYRTVIHGYGDRTARKPNQHSAEQAAALTAAAASKTTSYGKPSAEGDSDTEMAGTEASSGQLSARSIDAFWLQRQVGKHFPDHMVVQDKTRNTLRLMANRRLAQSELENELAELFDYDHFDTVQVLVQNRELIVWGMKLARAEAEADSQQLADIEEEMRESGLGWIIDARDGVEKPQQQQSKQQPSQQRQQQQRSTDQDTEMDVDVETKAAEPKDYVPKEAIDLASLAFTQGGHLMTNERWVPPKGAEKIVMPGYEEIRVPAPERPPPPGDDEPTVSIGDMPKWSRSAFPGAKELNRVQ</sequence>
<dbReference type="EC" id="3.6.4.13" evidence="1"/>
<dbReference type="Proteomes" id="UP001150603">
    <property type="component" value="Unassembled WGS sequence"/>
</dbReference>
<comment type="caution">
    <text evidence="1">The sequence shown here is derived from an EMBL/GenBank/DDBJ whole genome shotgun (WGS) entry which is preliminary data.</text>
</comment>